<reference evidence="11 14" key="4">
    <citation type="submission" date="2018-06" db="EMBL/GenBank/DDBJ databases">
        <authorList>
            <consortium name="Pathogen Informatics"/>
            <person name="Doyle S."/>
        </authorList>
    </citation>
    <scope>NUCLEOTIDE SEQUENCE [LARGE SCALE GENOMIC DNA]</scope>
    <source>
        <strain evidence="11 14">NCTC7911</strain>
    </source>
</reference>
<dbReference type="Pfam" id="PF01925">
    <property type="entry name" value="TauE"/>
    <property type="match status" value="1"/>
</dbReference>
<evidence type="ECO:0000256" key="7">
    <source>
        <dbReference type="ARBA" id="ARBA00023136"/>
    </source>
</evidence>
<dbReference type="AlphaFoldDB" id="A0A1B8PVK1"/>
<feature type="transmembrane region" description="Helical" evidence="8">
    <location>
        <begin position="230"/>
        <end position="248"/>
    </location>
</feature>
<evidence type="ECO:0000313" key="11">
    <source>
        <dbReference type="EMBL" id="STY98737.1"/>
    </source>
</evidence>
<dbReference type="RefSeq" id="WP_062498837.1">
    <property type="nucleotide sequence ID" value="NZ_JARDJM010000047.1"/>
</dbReference>
<feature type="transmembrane region" description="Helical" evidence="8">
    <location>
        <begin position="12"/>
        <end position="33"/>
    </location>
</feature>
<keyword evidence="5 8" id="KW-0812">Transmembrane</keyword>
<feature type="transmembrane region" description="Helical" evidence="8">
    <location>
        <begin position="80"/>
        <end position="99"/>
    </location>
</feature>
<evidence type="ECO:0000256" key="5">
    <source>
        <dbReference type="ARBA" id="ARBA00022692"/>
    </source>
</evidence>
<keyword evidence="3" id="KW-0813">Transport</keyword>
<dbReference type="EMBL" id="MXAN01000126">
    <property type="protein sequence ID" value="OPH33218.1"/>
    <property type="molecule type" value="Genomic_DNA"/>
</dbReference>
<dbReference type="GO" id="GO:0005886">
    <property type="term" value="C:plasma membrane"/>
    <property type="evidence" value="ECO:0007669"/>
    <property type="project" value="UniProtKB-SubCell"/>
</dbReference>
<dbReference type="InterPro" id="IPR002781">
    <property type="entry name" value="TM_pro_TauE-like"/>
</dbReference>
<protein>
    <recommendedName>
        <fullName evidence="8">Probable membrane transporter protein</fullName>
    </recommendedName>
</protein>
<evidence type="ECO:0000313" key="12">
    <source>
        <dbReference type="Proteomes" id="UP000092607"/>
    </source>
</evidence>
<keyword evidence="4 8" id="KW-1003">Cell membrane</keyword>
<dbReference type="InterPro" id="IPR052017">
    <property type="entry name" value="TSUP"/>
</dbReference>
<name>A0A1B8PVK1_MORLA</name>
<evidence type="ECO:0000313" key="9">
    <source>
        <dbReference type="EMBL" id="OBX59579.1"/>
    </source>
</evidence>
<evidence type="ECO:0000256" key="6">
    <source>
        <dbReference type="ARBA" id="ARBA00022989"/>
    </source>
</evidence>
<proteinExistence type="inferred from homology"/>
<feature type="transmembrane region" description="Helical" evidence="8">
    <location>
        <begin position="134"/>
        <end position="161"/>
    </location>
</feature>
<comment type="subcellular location">
    <subcellularLocation>
        <location evidence="1 8">Cell membrane</location>
        <topology evidence="1 8">Multi-pass membrane protein</topology>
    </subcellularLocation>
</comment>
<keyword evidence="14" id="KW-1185">Reference proteome</keyword>
<evidence type="ECO:0000313" key="14">
    <source>
        <dbReference type="Proteomes" id="UP000254107"/>
    </source>
</evidence>
<dbReference type="Proteomes" id="UP000092607">
    <property type="component" value="Unassembled WGS sequence"/>
</dbReference>
<dbReference type="PANTHER" id="PTHR30269:SF32">
    <property type="entry name" value="MEMBRANE TRANSPORTER PROTEIN-RELATED"/>
    <property type="match status" value="1"/>
</dbReference>
<evidence type="ECO:0000256" key="8">
    <source>
        <dbReference type="RuleBase" id="RU363041"/>
    </source>
</evidence>
<evidence type="ECO:0000256" key="2">
    <source>
        <dbReference type="ARBA" id="ARBA00009142"/>
    </source>
</evidence>
<evidence type="ECO:0000256" key="4">
    <source>
        <dbReference type="ARBA" id="ARBA00022475"/>
    </source>
</evidence>
<dbReference type="EMBL" id="UGQC01000001">
    <property type="protein sequence ID" value="STY98737.1"/>
    <property type="molecule type" value="Genomic_DNA"/>
</dbReference>
<feature type="transmembrane region" description="Helical" evidence="8">
    <location>
        <begin position="39"/>
        <end position="60"/>
    </location>
</feature>
<keyword evidence="7 8" id="KW-0472">Membrane</keyword>
<accession>A0A1B8PVK1</accession>
<dbReference type="EMBL" id="LZMS01000105">
    <property type="protein sequence ID" value="OBX59579.1"/>
    <property type="molecule type" value="Genomic_DNA"/>
</dbReference>
<comment type="similarity">
    <text evidence="2 8">Belongs to the 4-toluene sulfonate uptake permease (TSUP) (TC 2.A.102) family.</text>
</comment>
<dbReference type="OrthoDB" id="6656470at2"/>
<reference evidence="10" key="3">
    <citation type="submission" date="2017-03" db="EMBL/GenBank/DDBJ databases">
        <authorList>
            <person name="Afonso C.L."/>
            <person name="Miller P.J."/>
            <person name="Scott M.A."/>
            <person name="Spackman E."/>
            <person name="Goraichik I."/>
            <person name="Dimitrov K.M."/>
            <person name="Suarez D.L."/>
            <person name="Swayne D.E."/>
        </authorList>
    </citation>
    <scope>NUCLEOTIDE SEQUENCE</scope>
    <source>
        <strain evidence="10">CCUG 4441</strain>
    </source>
</reference>
<gene>
    <name evidence="9" type="ORF">A9309_01005</name>
    <name evidence="10" type="ORF">B5J94_13390</name>
    <name evidence="11" type="ORF">NCTC7911_00100</name>
</gene>
<evidence type="ECO:0000313" key="13">
    <source>
        <dbReference type="Proteomes" id="UP000191025"/>
    </source>
</evidence>
<dbReference type="PANTHER" id="PTHR30269">
    <property type="entry name" value="TRANSMEMBRANE PROTEIN YFCA"/>
    <property type="match status" value="1"/>
</dbReference>
<evidence type="ECO:0000256" key="1">
    <source>
        <dbReference type="ARBA" id="ARBA00004651"/>
    </source>
</evidence>
<reference evidence="9 12" key="1">
    <citation type="submission" date="2016-06" db="EMBL/GenBank/DDBJ databases">
        <title>Draft genome of Moraxella lacunata CCUG 57757A.</title>
        <authorList>
            <person name="Salva-Serra F."/>
            <person name="Engstrom-Jakobsson H."/>
            <person name="Thorell K."/>
            <person name="Gonzales-Siles L."/>
            <person name="Karlsson R."/>
            <person name="Boulund F."/>
            <person name="Engstrand L."/>
            <person name="Kristiansson E."/>
            <person name="Moore E."/>
        </authorList>
    </citation>
    <scope>NUCLEOTIDE SEQUENCE [LARGE SCALE GENOMIC DNA]</scope>
    <source>
        <strain evidence="9 12">CCUG 57757A</strain>
    </source>
</reference>
<feature type="transmembrane region" description="Helical" evidence="8">
    <location>
        <begin position="105"/>
        <end position="122"/>
    </location>
</feature>
<keyword evidence="6 8" id="KW-1133">Transmembrane helix</keyword>
<reference evidence="13" key="2">
    <citation type="submission" date="2017-03" db="EMBL/GenBank/DDBJ databases">
        <title>Draft genome sequence of Moraxella equi CCUG 4950T type strain.</title>
        <authorList>
            <person name="Salva-Serra F."/>
            <person name="Engstrom-Jakobsson H."/>
            <person name="Thorell K."/>
            <person name="Jaen-Luchoro D."/>
            <person name="Gonzales-Siles L."/>
            <person name="Karlsson R."/>
            <person name="Yazdan S."/>
            <person name="Boulund F."/>
            <person name="Johnning A."/>
            <person name="Engstrand L."/>
            <person name="Kristiansson E."/>
            <person name="Moore E."/>
        </authorList>
    </citation>
    <scope>NUCLEOTIDE SEQUENCE [LARGE SCALE GENOMIC DNA]</scope>
    <source>
        <strain evidence="13">CCUG 4441</strain>
    </source>
</reference>
<feature type="transmembrane region" description="Helical" evidence="8">
    <location>
        <begin position="173"/>
        <end position="195"/>
    </location>
</feature>
<sequence length="254" mass="28472">MLSQFDNNDWIIIVFFVLGALLHGITGFGYPIVGTAIIASFYELKVAVAMVVVPCIVLNLIMLRTGGTIIGNTLKYGKEYFWLFLTSFIGGIIGVKLLLLFPESYLKIFLGVTLIFYVITQYTKYRIKFKKDNLTMAIFGFIAGVIGGVTNAIVAFLMVYLLGTDRTKHEMVIVNNISILITKIIQIVMLAPVIIGFSNKQMWLLGIVIFISLFFVYIGSYIRNKLSQEIFNHAIAVMLLALGVYALWQGIRIL</sequence>
<evidence type="ECO:0000313" key="10">
    <source>
        <dbReference type="EMBL" id="OPH33218.1"/>
    </source>
</evidence>
<organism evidence="9 12">
    <name type="scientific">Moraxella lacunata</name>
    <dbReference type="NCBI Taxonomy" id="477"/>
    <lineage>
        <taxon>Bacteria</taxon>
        <taxon>Pseudomonadati</taxon>
        <taxon>Pseudomonadota</taxon>
        <taxon>Gammaproteobacteria</taxon>
        <taxon>Moraxellales</taxon>
        <taxon>Moraxellaceae</taxon>
        <taxon>Moraxella</taxon>
    </lineage>
</organism>
<evidence type="ECO:0000256" key="3">
    <source>
        <dbReference type="ARBA" id="ARBA00022448"/>
    </source>
</evidence>
<feature type="transmembrane region" description="Helical" evidence="8">
    <location>
        <begin position="202"/>
        <end position="218"/>
    </location>
</feature>
<dbReference type="Proteomes" id="UP000191025">
    <property type="component" value="Unassembled WGS sequence"/>
</dbReference>
<dbReference type="Proteomes" id="UP000254107">
    <property type="component" value="Unassembled WGS sequence"/>
</dbReference>
<dbReference type="GeneID" id="302268790"/>